<comment type="caution">
    <text evidence="3">The sequence shown here is derived from an EMBL/GenBank/DDBJ whole genome shotgun (WGS) entry which is preliminary data.</text>
</comment>
<evidence type="ECO:0000256" key="1">
    <source>
        <dbReference type="SAM" id="MobiDB-lite"/>
    </source>
</evidence>
<accession>A0AA88YH57</accession>
<keyword evidence="2" id="KW-0732">Signal</keyword>
<feature type="signal peptide" evidence="2">
    <location>
        <begin position="1"/>
        <end position="20"/>
    </location>
</feature>
<dbReference type="AlphaFoldDB" id="A0AA88YH57"/>
<sequence length="451" mass="51356">MKFWLLLIFAFLMATNCVKGAPADDSGDDTDTDNADDSGDDPDTKNAGDSDDAPETGGAGDQDDKKGKIPKVVEIGAKAGAEIVDIFSEFDGTDEFTNIAKIVPKLKPFFDALEEVVGHPDARVYFSAVCENMTEVVTQFSVMDDLAEDHKDMKKLQEDYGRFETQISTLMTKFKEFLKASDEDQDVFKRTFIQTYNVIKKKSPRRHLLNGLEMDIPKRSMANTKNHRKKVQDIMKRMLVNIIHGSIAQLAWTRSEFPDSYDGKLKENVAEIEKLIPTMITWDQKVKFAWVKQAWMDIKATIKKKKGDSEGLADTLFTTLKEKYDWRAWNIMVYKKAKYSKDFFYRHCDAFVITDGDRKVIAASVEKQNPALDRKGIYELMGKIPTKCNAFKCNLVENLYSTKVPSKLMSNCRDVALLVISKKWGKDVLVRGSKERRTSKRNGKFMFFAFA</sequence>
<feature type="region of interest" description="Disordered" evidence="1">
    <location>
        <begin position="21"/>
        <end position="68"/>
    </location>
</feature>
<gene>
    <name evidence="3" type="ORF">FSP39_002433</name>
</gene>
<dbReference type="Proteomes" id="UP001186944">
    <property type="component" value="Unassembled WGS sequence"/>
</dbReference>
<proteinExistence type="predicted"/>
<organism evidence="3 4">
    <name type="scientific">Pinctada imbricata</name>
    <name type="common">Atlantic pearl-oyster</name>
    <name type="synonym">Pinctada martensii</name>
    <dbReference type="NCBI Taxonomy" id="66713"/>
    <lineage>
        <taxon>Eukaryota</taxon>
        <taxon>Metazoa</taxon>
        <taxon>Spiralia</taxon>
        <taxon>Lophotrochozoa</taxon>
        <taxon>Mollusca</taxon>
        <taxon>Bivalvia</taxon>
        <taxon>Autobranchia</taxon>
        <taxon>Pteriomorphia</taxon>
        <taxon>Pterioida</taxon>
        <taxon>Pterioidea</taxon>
        <taxon>Pteriidae</taxon>
        <taxon>Pinctada</taxon>
    </lineage>
</organism>
<dbReference type="PANTHER" id="PTHR40472:SF6">
    <property type="entry name" value="RICIN B-TYPE LECTIN DOMAIN-CONTAINING PROTEIN"/>
    <property type="match status" value="1"/>
</dbReference>
<feature type="chain" id="PRO_5041722156" evidence="2">
    <location>
        <begin position="21"/>
        <end position="451"/>
    </location>
</feature>
<protein>
    <submittedName>
        <fullName evidence="3">Uncharacterized protein</fullName>
    </submittedName>
</protein>
<dbReference type="InterPro" id="IPR039051">
    <property type="entry name" value="SE-CTX-like"/>
</dbReference>
<reference evidence="3" key="1">
    <citation type="submission" date="2019-08" db="EMBL/GenBank/DDBJ databases">
        <title>The improved chromosome-level genome for the pearl oyster Pinctada fucata martensii using PacBio sequencing and Hi-C.</title>
        <authorList>
            <person name="Zheng Z."/>
        </authorList>
    </citation>
    <scope>NUCLEOTIDE SEQUENCE</scope>
    <source>
        <strain evidence="3">ZZ-2019</strain>
        <tissue evidence="3">Adductor muscle</tissue>
    </source>
</reference>
<dbReference type="PANTHER" id="PTHR40472">
    <property type="entry name" value="RICIN B-TYPE LECTIN DOMAIN-CONTAINING PROTEIN"/>
    <property type="match status" value="1"/>
</dbReference>
<evidence type="ECO:0000256" key="2">
    <source>
        <dbReference type="SAM" id="SignalP"/>
    </source>
</evidence>
<dbReference type="EMBL" id="VSWD01000006">
    <property type="protein sequence ID" value="KAK3099309.1"/>
    <property type="molecule type" value="Genomic_DNA"/>
</dbReference>
<name>A0AA88YH57_PINIB</name>
<evidence type="ECO:0000313" key="4">
    <source>
        <dbReference type="Proteomes" id="UP001186944"/>
    </source>
</evidence>
<feature type="compositionally biased region" description="Acidic residues" evidence="1">
    <location>
        <begin position="25"/>
        <end position="41"/>
    </location>
</feature>
<evidence type="ECO:0000313" key="3">
    <source>
        <dbReference type="EMBL" id="KAK3099309.1"/>
    </source>
</evidence>
<keyword evidence="4" id="KW-1185">Reference proteome</keyword>